<reference evidence="1 2" key="1">
    <citation type="journal article" date="2013" name="PLoS Genet.">
        <title>Comparative genome structure, secondary metabolite, and effector coding capacity across Cochliobolus pathogens.</title>
        <authorList>
            <person name="Condon B.J."/>
            <person name="Leng Y."/>
            <person name="Wu D."/>
            <person name="Bushley K.E."/>
            <person name="Ohm R.A."/>
            <person name="Otillar R."/>
            <person name="Martin J."/>
            <person name="Schackwitz W."/>
            <person name="Grimwood J."/>
            <person name="MohdZainudin N."/>
            <person name="Xue C."/>
            <person name="Wang R."/>
            <person name="Manning V.A."/>
            <person name="Dhillon B."/>
            <person name="Tu Z.J."/>
            <person name="Steffenson B.J."/>
            <person name="Salamov A."/>
            <person name="Sun H."/>
            <person name="Lowry S."/>
            <person name="LaButti K."/>
            <person name="Han J."/>
            <person name="Copeland A."/>
            <person name="Lindquist E."/>
            <person name="Barry K."/>
            <person name="Schmutz J."/>
            <person name="Baker S.E."/>
            <person name="Ciuffetti L.M."/>
            <person name="Grigoriev I.V."/>
            <person name="Zhong S."/>
            <person name="Turgeon B.G."/>
        </authorList>
    </citation>
    <scope>NUCLEOTIDE SEQUENCE [LARGE SCALE GENOMIC DNA]</scope>
    <source>
        <strain evidence="1 2">26-R-13</strain>
    </source>
</reference>
<evidence type="ECO:0000313" key="2">
    <source>
        <dbReference type="Proteomes" id="UP000053841"/>
    </source>
</evidence>
<accession>W6XMG9</accession>
<dbReference type="AlphaFoldDB" id="W6XMG9"/>
<protein>
    <submittedName>
        <fullName evidence="1">Uncharacterized protein</fullName>
    </submittedName>
</protein>
<gene>
    <name evidence="1" type="ORF">COCCADRAFT_30291</name>
</gene>
<organism evidence="1 2">
    <name type="scientific">Cochliobolus carbonum (strain 26-R-13)</name>
    <name type="common">Maize leaf spot fungus</name>
    <name type="synonym">Bipolaris zeicola</name>
    <dbReference type="NCBI Taxonomy" id="930089"/>
    <lineage>
        <taxon>Eukaryota</taxon>
        <taxon>Fungi</taxon>
        <taxon>Dikarya</taxon>
        <taxon>Ascomycota</taxon>
        <taxon>Pezizomycotina</taxon>
        <taxon>Dothideomycetes</taxon>
        <taxon>Pleosporomycetidae</taxon>
        <taxon>Pleosporales</taxon>
        <taxon>Pleosporineae</taxon>
        <taxon>Pleosporaceae</taxon>
        <taxon>Bipolaris</taxon>
    </lineage>
</organism>
<proteinExistence type="predicted"/>
<dbReference type="KEGG" id="bze:COCCADRAFT_30291"/>
<dbReference type="OrthoDB" id="449382at2759"/>
<dbReference type="RefSeq" id="XP_007717238.1">
    <property type="nucleotide sequence ID" value="XM_007719048.1"/>
</dbReference>
<evidence type="ECO:0000313" key="1">
    <source>
        <dbReference type="EMBL" id="EUC28467.1"/>
    </source>
</evidence>
<name>W6XMG9_COCC2</name>
<dbReference type="EMBL" id="KI964812">
    <property type="protein sequence ID" value="EUC28467.1"/>
    <property type="molecule type" value="Genomic_DNA"/>
</dbReference>
<dbReference type="Proteomes" id="UP000053841">
    <property type="component" value="Unassembled WGS sequence"/>
</dbReference>
<keyword evidence="2" id="KW-1185">Reference proteome</keyword>
<dbReference type="GeneID" id="19146723"/>
<dbReference type="HOGENOM" id="CLU_1767741_0_0_1"/>
<sequence length="148" mass="16608">MPASSSACYSTYLAFRATTLQPNSSPILTFGKYAGSEMVRKTLSREDVARIVQRGEEGQVQFDSVSPKMMEKGRQAALRMVGAKRESMPRSLDMVDERFGGTQRHLRERGRVHYTQLEVLRINNVVVVMMMVWAKRKGCNAAGSGEME</sequence>